<proteinExistence type="predicted"/>
<keyword evidence="2" id="KW-0472">Membrane</keyword>
<comment type="caution">
    <text evidence="3">The sequence shown here is derived from an EMBL/GenBank/DDBJ whole genome shotgun (WGS) entry which is preliminary data.</text>
</comment>
<name>A0A6G0XV46_9STRA</name>
<reference evidence="3 4" key="1">
    <citation type="submission" date="2019-07" db="EMBL/GenBank/DDBJ databases">
        <title>Genomics analysis of Aphanomyces spp. identifies a new class of oomycete effector associated with host adaptation.</title>
        <authorList>
            <person name="Gaulin E."/>
        </authorList>
    </citation>
    <scope>NUCLEOTIDE SEQUENCE [LARGE SCALE GENOMIC DNA]</scope>
    <source>
        <strain evidence="3 4">ATCC 201684</strain>
    </source>
</reference>
<evidence type="ECO:0000313" key="3">
    <source>
        <dbReference type="EMBL" id="KAF0744362.1"/>
    </source>
</evidence>
<evidence type="ECO:0000256" key="2">
    <source>
        <dbReference type="SAM" id="Phobius"/>
    </source>
</evidence>
<dbReference type="EMBL" id="VJMJ01000009">
    <property type="protein sequence ID" value="KAF0744362.1"/>
    <property type="molecule type" value="Genomic_DNA"/>
</dbReference>
<gene>
    <name evidence="3" type="ORF">Ae201684_000848</name>
</gene>
<feature type="region of interest" description="Disordered" evidence="1">
    <location>
        <begin position="349"/>
        <end position="377"/>
    </location>
</feature>
<feature type="region of interest" description="Disordered" evidence="1">
    <location>
        <begin position="106"/>
        <end position="131"/>
    </location>
</feature>
<feature type="transmembrane region" description="Helical" evidence="2">
    <location>
        <begin position="148"/>
        <end position="168"/>
    </location>
</feature>
<keyword evidence="2" id="KW-0812">Transmembrane</keyword>
<keyword evidence="4" id="KW-1185">Reference proteome</keyword>
<keyword evidence="2" id="KW-1133">Transmembrane helix</keyword>
<sequence length="390" mass="42263">MHTTRFYPRTMPRAFVVATALQWSGAFAVVYTTQLDAESLAQTLPLETLSVLPTSQTASRQSDRPVVTSPAQEHPNVQSETIENISRAQPTSDWIASRSMKSSSIFRDVGSSAPPSPTSIEATDAPSTTTVQATIGAPQSQSGLSSGATLGILGGCLFLLIVIVVVIYRSIRKKLAALSVQAEAEQECLSPPHHPSPSLRSSFGIARVASDLPSSWRGSSSLSAHSAAFERALSMQSVHAFNAYIDGSSIRHSADFDPHHQAAMLQRAMYLNQNMRASWAPGMPSSVRGYSDRRFLQHNYHERPVTLTRSAEEPMPRLSDDFHDLSSITSSMPRTASAPVALSSLEAMATRPPPATRWISARTEEPEGGDAHRRSSLDSDVDDIFRGYVT</sequence>
<feature type="compositionally biased region" description="Polar residues" evidence="1">
    <location>
        <begin position="118"/>
        <end position="131"/>
    </location>
</feature>
<dbReference type="Proteomes" id="UP000481153">
    <property type="component" value="Unassembled WGS sequence"/>
</dbReference>
<feature type="compositionally biased region" description="Basic and acidic residues" evidence="1">
    <location>
        <begin position="362"/>
        <end position="377"/>
    </location>
</feature>
<feature type="compositionally biased region" description="Polar residues" evidence="1">
    <location>
        <begin position="69"/>
        <end position="90"/>
    </location>
</feature>
<dbReference type="AlphaFoldDB" id="A0A6G0XV46"/>
<evidence type="ECO:0000256" key="1">
    <source>
        <dbReference type="SAM" id="MobiDB-lite"/>
    </source>
</evidence>
<protein>
    <submittedName>
        <fullName evidence="3">Uncharacterized protein</fullName>
    </submittedName>
</protein>
<feature type="region of interest" description="Disordered" evidence="1">
    <location>
        <begin position="54"/>
        <end position="90"/>
    </location>
</feature>
<evidence type="ECO:0000313" key="4">
    <source>
        <dbReference type="Proteomes" id="UP000481153"/>
    </source>
</evidence>
<organism evidence="3 4">
    <name type="scientific">Aphanomyces euteiches</name>
    <dbReference type="NCBI Taxonomy" id="100861"/>
    <lineage>
        <taxon>Eukaryota</taxon>
        <taxon>Sar</taxon>
        <taxon>Stramenopiles</taxon>
        <taxon>Oomycota</taxon>
        <taxon>Saprolegniomycetes</taxon>
        <taxon>Saprolegniales</taxon>
        <taxon>Verrucalvaceae</taxon>
        <taxon>Aphanomyces</taxon>
    </lineage>
</organism>
<accession>A0A6G0XV46</accession>
<dbReference type="VEuPathDB" id="FungiDB:AeMF1_016831"/>